<evidence type="ECO:0000256" key="1">
    <source>
        <dbReference type="ARBA" id="ARBA00004123"/>
    </source>
</evidence>
<evidence type="ECO:0000313" key="7">
    <source>
        <dbReference type="Proteomes" id="UP000244855"/>
    </source>
</evidence>
<dbReference type="PIRSF" id="PIRSF000777">
    <property type="entry name" value="RNA_polIII_C31"/>
    <property type="match status" value="1"/>
</dbReference>
<feature type="compositionally biased region" description="Acidic residues" evidence="5">
    <location>
        <begin position="185"/>
        <end position="203"/>
    </location>
</feature>
<sequence length="256" mass="28453">MAGRGRGGGGRGGAFGGKLTIAGTELDWDLTGLEIPRGPIEPFPKTHHPPQPFPATPDENQIVQQHLGVRTRVHEGPFYTILNDGMKNGLKRKADDRGPTEAALFNSFLDNQTYSSKYAKKRRRIPKLDTRPYVVDLFPPELHDLLVPGGGKGSRQLLSVTRMDAKSYVEQMIKQEQERIKEAEERGEDEEEEDADEDADENENEGKPDAVDEDDNWSAASSDSEESGDDYNAEQYFDNGDEDDVDDGDAYGDSYD</sequence>
<feature type="compositionally biased region" description="Acidic residues" evidence="5">
    <location>
        <begin position="223"/>
        <end position="232"/>
    </location>
</feature>
<dbReference type="AlphaFoldDB" id="A0A2V1DMR3"/>
<feature type="compositionally biased region" description="Acidic residues" evidence="5">
    <location>
        <begin position="239"/>
        <end position="256"/>
    </location>
</feature>
<dbReference type="Proteomes" id="UP000244855">
    <property type="component" value="Unassembled WGS sequence"/>
</dbReference>
<comment type="function">
    <text evidence="4">DNA-dependent RNA polymerase catalyzes the transcription of DNA into RNA using the four ribonucleoside triphosphates as substrates. Specific peripheric component of RNA polymerase III which synthesizes small RNAs, such as 5S rRNA and tRNAs.</text>
</comment>
<dbReference type="InterPro" id="IPR024661">
    <property type="entry name" value="RNA_pol_III_Rpc31"/>
</dbReference>
<dbReference type="OrthoDB" id="5377312at2759"/>
<organism evidence="6 7">
    <name type="scientific">Periconia macrospinosa</name>
    <dbReference type="NCBI Taxonomy" id="97972"/>
    <lineage>
        <taxon>Eukaryota</taxon>
        <taxon>Fungi</taxon>
        <taxon>Dikarya</taxon>
        <taxon>Ascomycota</taxon>
        <taxon>Pezizomycotina</taxon>
        <taxon>Dothideomycetes</taxon>
        <taxon>Pleosporomycetidae</taxon>
        <taxon>Pleosporales</taxon>
        <taxon>Massarineae</taxon>
        <taxon>Periconiaceae</taxon>
        <taxon>Periconia</taxon>
    </lineage>
</organism>
<evidence type="ECO:0000256" key="4">
    <source>
        <dbReference type="PIRNR" id="PIRNR000777"/>
    </source>
</evidence>
<keyword evidence="3 4" id="KW-0539">Nucleus</keyword>
<dbReference type="PANTHER" id="PTHR15367">
    <property type="entry name" value="DNA-DIRECTED RNA POLYMERASE III"/>
    <property type="match status" value="1"/>
</dbReference>
<comment type="subcellular location">
    <subcellularLocation>
        <location evidence="1 4">Nucleus</location>
    </subcellularLocation>
</comment>
<comment type="subunit">
    <text evidence="4">Component of the RNA polymerase III (Pol III) complex.</text>
</comment>
<dbReference type="EMBL" id="KZ805399">
    <property type="protein sequence ID" value="PVH99131.1"/>
    <property type="molecule type" value="Genomic_DNA"/>
</dbReference>
<dbReference type="Pfam" id="PF11705">
    <property type="entry name" value="RNA_pol_3_Rpc31"/>
    <property type="match status" value="1"/>
</dbReference>
<evidence type="ECO:0000256" key="5">
    <source>
        <dbReference type="SAM" id="MobiDB-lite"/>
    </source>
</evidence>
<evidence type="ECO:0000256" key="2">
    <source>
        <dbReference type="ARBA" id="ARBA00008352"/>
    </source>
</evidence>
<dbReference type="GO" id="GO:0006383">
    <property type="term" value="P:transcription by RNA polymerase III"/>
    <property type="evidence" value="ECO:0007669"/>
    <property type="project" value="UniProtKB-UniRule"/>
</dbReference>
<feature type="region of interest" description="Disordered" evidence="5">
    <location>
        <begin position="178"/>
        <end position="256"/>
    </location>
</feature>
<protein>
    <recommendedName>
        <fullName evidence="4">DNA-directed RNA polymerase III subunit</fullName>
    </recommendedName>
</protein>
<proteinExistence type="inferred from homology"/>
<comment type="similarity">
    <text evidence="2 4">Belongs to the eukaryotic RPC7 RNA polymerase subunit family.</text>
</comment>
<keyword evidence="7" id="KW-1185">Reference proteome</keyword>
<dbReference type="GO" id="GO:0005666">
    <property type="term" value="C:RNA polymerase III complex"/>
    <property type="evidence" value="ECO:0007669"/>
    <property type="project" value="UniProtKB-UniRule"/>
</dbReference>
<dbReference type="STRING" id="97972.A0A2V1DMR3"/>
<dbReference type="PANTHER" id="PTHR15367:SF2">
    <property type="entry name" value="DNA-DIRECTED RNA POLYMERASE III SUBUNIT"/>
    <property type="match status" value="1"/>
</dbReference>
<evidence type="ECO:0000256" key="3">
    <source>
        <dbReference type="ARBA" id="ARBA00023242"/>
    </source>
</evidence>
<gene>
    <name evidence="6" type="ORF">DM02DRAFT_643222</name>
</gene>
<accession>A0A2V1DMR3</accession>
<evidence type="ECO:0000313" key="6">
    <source>
        <dbReference type="EMBL" id="PVH99131.1"/>
    </source>
</evidence>
<name>A0A2V1DMR3_9PLEO</name>
<reference evidence="6 7" key="1">
    <citation type="journal article" date="2018" name="Sci. Rep.">
        <title>Comparative genomics provides insights into the lifestyle and reveals functional heterogeneity of dark septate endophytic fungi.</title>
        <authorList>
            <person name="Knapp D.G."/>
            <person name="Nemeth J.B."/>
            <person name="Barry K."/>
            <person name="Hainaut M."/>
            <person name="Henrissat B."/>
            <person name="Johnson J."/>
            <person name="Kuo A."/>
            <person name="Lim J.H.P."/>
            <person name="Lipzen A."/>
            <person name="Nolan M."/>
            <person name="Ohm R.A."/>
            <person name="Tamas L."/>
            <person name="Grigoriev I.V."/>
            <person name="Spatafora J.W."/>
            <person name="Nagy L.G."/>
            <person name="Kovacs G.M."/>
        </authorList>
    </citation>
    <scope>NUCLEOTIDE SEQUENCE [LARGE SCALE GENOMIC DNA]</scope>
    <source>
        <strain evidence="6 7">DSE2036</strain>
    </source>
</reference>